<evidence type="ECO:0000313" key="5">
    <source>
        <dbReference type="Proteomes" id="UP000188268"/>
    </source>
</evidence>
<feature type="domain" description="Disease resistance R13L4/SHOC-2-like LRR" evidence="3">
    <location>
        <begin position="3"/>
        <end position="161"/>
    </location>
</feature>
<keyword evidence="2" id="KW-0677">Repeat</keyword>
<dbReference type="Proteomes" id="UP000188268">
    <property type="component" value="Unassembled WGS sequence"/>
</dbReference>
<dbReference type="Gene3D" id="3.80.10.10">
    <property type="entry name" value="Ribonuclease Inhibitor"/>
    <property type="match status" value="1"/>
</dbReference>
<evidence type="ECO:0000313" key="4">
    <source>
        <dbReference type="EMBL" id="OMO63238.1"/>
    </source>
</evidence>
<dbReference type="PANTHER" id="PTHR48051:SF1">
    <property type="entry name" value="RAS SUPPRESSOR PROTEIN 1"/>
    <property type="match status" value="1"/>
</dbReference>
<dbReference type="InterPro" id="IPR055414">
    <property type="entry name" value="LRR_R13L4/SHOC2-like"/>
</dbReference>
<dbReference type="OMA" id="RWHDIVE"/>
<keyword evidence="5" id="KW-1185">Reference proteome</keyword>
<dbReference type="SMART" id="SM00369">
    <property type="entry name" value="LRR_TYP"/>
    <property type="match status" value="2"/>
</dbReference>
<reference evidence="4 5" key="1">
    <citation type="submission" date="2013-09" db="EMBL/GenBank/DDBJ databases">
        <title>Corchorus capsularis genome sequencing.</title>
        <authorList>
            <person name="Alam M."/>
            <person name="Haque M.S."/>
            <person name="Islam M.S."/>
            <person name="Emdad E.M."/>
            <person name="Islam M.M."/>
            <person name="Ahmed B."/>
            <person name="Halim A."/>
            <person name="Hossen Q.M.M."/>
            <person name="Hossain M.Z."/>
            <person name="Ahmed R."/>
            <person name="Khan M.M."/>
            <person name="Islam R."/>
            <person name="Rashid M.M."/>
            <person name="Khan S.A."/>
            <person name="Rahman M.S."/>
            <person name="Alam M."/>
        </authorList>
    </citation>
    <scope>NUCLEOTIDE SEQUENCE [LARGE SCALE GENOMIC DNA]</scope>
    <source>
        <strain evidence="5">cv. CVL-1</strain>
        <tissue evidence="4">Whole seedling</tissue>
    </source>
</reference>
<name>A0A1R3GYN0_COCAP</name>
<comment type="caution">
    <text evidence="4">The sequence shown here is derived from an EMBL/GenBank/DDBJ whole genome shotgun (WGS) entry which is preliminary data.</text>
</comment>
<dbReference type="AlphaFoldDB" id="A0A1R3GYN0"/>
<evidence type="ECO:0000259" key="3">
    <source>
        <dbReference type="Pfam" id="PF23598"/>
    </source>
</evidence>
<dbReference type="InterPro" id="IPR032675">
    <property type="entry name" value="LRR_dom_sf"/>
</dbReference>
<protein>
    <recommendedName>
        <fullName evidence="3">Disease resistance R13L4/SHOC-2-like LRR domain-containing protein</fullName>
    </recommendedName>
</protein>
<dbReference type="Pfam" id="PF23598">
    <property type="entry name" value="LRR_14"/>
    <property type="match status" value="1"/>
</dbReference>
<dbReference type="SUPFAM" id="SSF52058">
    <property type="entry name" value="L domain-like"/>
    <property type="match status" value="1"/>
</dbReference>
<organism evidence="4 5">
    <name type="scientific">Corchorus capsularis</name>
    <name type="common">Jute</name>
    <dbReference type="NCBI Taxonomy" id="210143"/>
    <lineage>
        <taxon>Eukaryota</taxon>
        <taxon>Viridiplantae</taxon>
        <taxon>Streptophyta</taxon>
        <taxon>Embryophyta</taxon>
        <taxon>Tracheophyta</taxon>
        <taxon>Spermatophyta</taxon>
        <taxon>Magnoliopsida</taxon>
        <taxon>eudicotyledons</taxon>
        <taxon>Gunneridae</taxon>
        <taxon>Pentapetalae</taxon>
        <taxon>rosids</taxon>
        <taxon>malvids</taxon>
        <taxon>Malvales</taxon>
        <taxon>Malvaceae</taxon>
        <taxon>Grewioideae</taxon>
        <taxon>Apeibeae</taxon>
        <taxon>Corchorus</taxon>
    </lineage>
</organism>
<gene>
    <name evidence="4" type="ORF">CCACVL1_22425</name>
</gene>
<keyword evidence="1" id="KW-0433">Leucine-rich repeat</keyword>
<dbReference type="InterPro" id="IPR003591">
    <property type="entry name" value="Leu-rich_rpt_typical-subtyp"/>
</dbReference>
<sequence length="193" mass="22225">MPLLQVLDLSHTSIKSLPKSLPKLVALKNLLLRCCDLFMELSSQIGELRNLEELDLDQTQIIDLPADMGKLLKLRHLRVSFYPLCGKKKLKSNITIHPGIISNLLQLTDLSIGVDPIDKRWHDIVEVVLKEVSNLKMLRSLSLYLPKSQLLDYMISIYPSLSRFRFPVGHIKRRIIISCVPQETEAEFRNWDK</sequence>
<dbReference type="STRING" id="210143.A0A1R3GYN0"/>
<evidence type="ECO:0000256" key="1">
    <source>
        <dbReference type="ARBA" id="ARBA00022614"/>
    </source>
</evidence>
<dbReference type="Gramene" id="OMO63238">
    <property type="protein sequence ID" value="OMO63238"/>
    <property type="gene ID" value="CCACVL1_22425"/>
</dbReference>
<dbReference type="PANTHER" id="PTHR48051">
    <property type="match status" value="1"/>
</dbReference>
<dbReference type="OrthoDB" id="998760at2759"/>
<accession>A0A1R3GYN0</accession>
<dbReference type="GO" id="GO:0005737">
    <property type="term" value="C:cytoplasm"/>
    <property type="evidence" value="ECO:0007669"/>
    <property type="project" value="TreeGrafter"/>
</dbReference>
<proteinExistence type="predicted"/>
<evidence type="ECO:0000256" key="2">
    <source>
        <dbReference type="ARBA" id="ARBA00022737"/>
    </source>
</evidence>
<dbReference type="InterPro" id="IPR050216">
    <property type="entry name" value="LRR_domain-containing"/>
</dbReference>
<dbReference type="EMBL" id="AWWV01012985">
    <property type="protein sequence ID" value="OMO63238.1"/>
    <property type="molecule type" value="Genomic_DNA"/>
</dbReference>